<comment type="caution">
    <text evidence="1">The sequence shown here is derived from an EMBL/GenBank/DDBJ whole genome shotgun (WGS) entry which is preliminary data.</text>
</comment>
<evidence type="ECO:0000313" key="1">
    <source>
        <dbReference type="EMBL" id="KAH9366875.1"/>
    </source>
</evidence>
<organism evidence="1 2">
    <name type="scientific">Haemaphysalis longicornis</name>
    <name type="common">Bush tick</name>
    <dbReference type="NCBI Taxonomy" id="44386"/>
    <lineage>
        <taxon>Eukaryota</taxon>
        <taxon>Metazoa</taxon>
        <taxon>Ecdysozoa</taxon>
        <taxon>Arthropoda</taxon>
        <taxon>Chelicerata</taxon>
        <taxon>Arachnida</taxon>
        <taxon>Acari</taxon>
        <taxon>Parasitiformes</taxon>
        <taxon>Ixodida</taxon>
        <taxon>Ixodoidea</taxon>
        <taxon>Ixodidae</taxon>
        <taxon>Haemaphysalinae</taxon>
        <taxon>Haemaphysalis</taxon>
    </lineage>
</organism>
<accession>A0A9J6FVR8</accession>
<keyword evidence="2" id="KW-1185">Reference proteome</keyword>
<sequence length="82" mass="9311">MNRLLRKYRKVIRFGDQDVLNILFSIHPERVLVFHARGITGLITVIQTHARTGHLPWYMATESFREPQGASVLGDPPGNENG</sequence>
<evidence type="ECO:0000313" key="2">
    <source>
        <dbReference type="Proteomes" id="UP000821853"/>
    </source>
</evidence>
<reference evidence="1 2" key="1">
    <citation type="journal article" date="2020" name="Cell">
        <title>Large-Scale Comparative Analyses of Tick Genomes Elucidate Their Genetic Diversity and Vector Capacities.</title>
        <authorList>
            <consortium name="Tick Genome and Microbiome Consortium (TIGMIC)"/>
            <person name="Jia N."/>
            <person name="Wang J."/>
            <person name="Shi W."/>
            <person name="Du L."/>
            <person name="Sun Y."/>
            <person name="Zhan W."/>
            <person name="Jiang J.F."/>
            <person name="Wang Q."/>
            <person name="Zhang B."/>
            <person name="Ji P."/>
            <person name="Bell-Sakyi L."/>
            <person name="Cui X.M."/>
            <person name="Yuan T.T."/>
            <person name="Jiang B.G."/>
            <person name="Yang W.F."/>
            <person name="Lam T.T."/>
            <person name="Chang Q.C."/>
            <person name="Ding S.J."/>
            <person name="Wang X.J."/>
            <person name="Zhu J.G."/>
            <person name="Ruan X.D."/>
            <person name="Zhao L."/>
            <person name="Wei J.T."/>
            <person name="Ye R.Z."/>
            <person name="Que T.C."/>
            <person name="Du C.H."/>
            <person name="Zhou Y.H."/>
            <person name="Cheng J.X."/>
            <person name="Dai P.F."/>
            <person name="Guo W.B."/>
            <person name="Han X.H."/>
            <person name="Huang E.J."/>
            <person name="Li L.F."/>
            <person name="Wei W."/>
            <person name="Gao Y.C."/>
            <person name="Liu J.Z."/>
            <person name="Shao H.Z."/>
            <person name="Wang X."/>
            <person name="Wang C.C."/>
            <person name="Yang T.C."/>
            <person name="Huo Q.B."/>
            <person name="Li W."/>
            <person name="Chen H.Y."/>
            <person name="Chen S.E."/>
            <person name="Zhou L.G."/>
            <person name="Ni X.B."/>
            <person name="Tian J.H."/>
            <person name="Sheng Y."/>
            <person name="Liu T."/>
            <person name="Pan Y.S."/>
            <person name="Xia L.Y."/>
            <person name="Li J."/>
            <person name="Zhao F."/>
            <person name="Cao W.C."/>
        </authorList>
    </citation>
    <scope>NUCLEOTIDE SEQUENCE [LARGE SCALE GENOMIC DNA]</scope>
    <source>
        <strain evidence="1">HaeL-2018</strain>
    </source>
</reference>
<protein>
    <submittedName>
        <fullName evidence="1">Uncharacterized protein</fullName>
    </submittedName>
</protein>
<dbReference type="AlphaFoldDB" id="A0A9J6FVR8"/>
<gene>
    <name evidence="1" type="ORF">HPB48_021757</name>
</gene>
<name>A0A9J6FVR8_HAELO</name>
<dbReference type="VEuPathDB" id="VectorBase:HLOH_051541"/>
<dbReference type="EMBL" id="JABSTR010000004">
    <property type="protein sequence ID" value="KAH9366875.1"/>
    <property type="molecule type" value="Genomic_DNA"/>
</dbReference>
<proteinExistence type="predicted"/>
<dbReference type="Proteomes" id="UP000821853">
    <property type="component" value="Chromosome 2"/>
</dbReference>